<dbReference type="InterPro" id="IPR053150">
    <property type="entry name" value="Teicoplanin_resist-assoc"/>
</dbReference>
<feature type="transmembrane region" description="Helical" evidence="1">
    <location>
        <begin position="12"/>
        <end position="30"/>
    </location>
</feature>
<feature type="domain" description="VanZ-like" evidence="2">
    <location>
        <begin position="17"/>
        <end position="143"/>
    </location>
</feature>
<keyword evidence="1" id="KW-1133">Transmembrane helix</keyword>
<gene>
    <name evidence="3" type="ORF">WMO62_04275</name>
</gene>
<dbReference type="EMBL" id="JBBMFC010000005">
    <property type="protein sequence ID" value="MEQ2578062.1"/>
    <property type="molecule type" value="Genomic_DNA"/>
</dbReference>
<organism evidence="3 4">
    <name type="scientific">Hominiventricola aquisgranensis</name>
    <dbReference type="NCBI Taxonomy" id="3133164"/>
    <lineage>
        <taxon>Bacteria</taxon>
        <taxon>Bacillati</taxon>
        <taxon>Bacillota</taxon>
        <taxon>Clostridia</taxon>
        <taxon>Lachnospirales</taxon>
        <taxon>Lachnospiraceae</taxon>
        <taxon>Hominiventricola</taxon>
    </lineage>
</organism>
<dbReference type="RefSeq" id="WP_349143912.1">
    <property type="nucleotide sequence ID" value="NZ_JBBMFC010000005.1"/>
</dbReference>
<dbReference type="Pfam" id="PF04892">
    <property type="entry name" value="VanZ"/>
    <property type="match status" value="1"/>
</dbReference>
<evidence type="ECO:0000313" key="4">
    <source>
        <dbReference type="Proteomes" id="UP001470288"/>
    </source>
</evidence>
<dbReference type="PANTHER" id="PTHR36834">
    <property type="entry name" value="MEMBRANE PROTEIN-RELATED"/>
    <property type="match status" value="1"/>
</dbReference>
<evidence type="ECO:0000313" key="3">
    <source>
        <dbReference type="EMBL" id="MEQ2578062.1"/>
    </source>
</evidence>
<reference evidence="3 4" key="1">
    <citation type="submission" date="2024-03" db="EMBL/GenBank/DDBJ databases">
        <title>Human intestinal bacterial collection.</title>
        <authorList>
            <person name="Pauvert C."/>
            <person name="Hitch T.C.A."/>
            <person name="Clavel T."/>
        </authorList>
    </citation>
    <scope>NUCLEOTIDE SEQUENCE [LARGE SCALE GENOMIC DNA]</scope>
    <source>
        <strain evidence="3 4">CLA-AA-H78B</strain>
    </source>
</reference>
<sequence>MKKETGKKVRLLCRVFFAGYILLLIYLMFFSEEWGRSILGGDYRYNLVPFREIRRYLKYRGTIGSWRVFLNLAGNVVGFMPFGALLPALKEKAAGFWRTALFSLELSLFIELSQLVLQAGSCDVDDLMLNTLGGCLGYALHRLVVSGGKHEKEKN</sequence>
<keyword evidence="4" id="KW-1185">Reference proteome</keyword>
<comment type="caution">
    <text evidence="3">The sequence shown here is derived from an EMBL/GenBank/DDBJ whole genome shotgun (WGS) entry which is preliminary data.</text>
</comment>
<name>A0ABV1HYP7_9FIRM</name>
<accession>A0ABV1HYP7</accession>
<dbReference type="InterPro" id="IPR006976">
    <property type="entry name" value="VanZ-like"/>
</dbReference>
<dbReference type="Proteomes" id="UP001470288">
    <property type="component" value="Unassembled WGS sequence"/>
</dbReference>
<keyword evidence="1" id="KW-0472">Membrane</keyword>
<evidence type="ECO:0000256" key="1">
    <source>
        <dbReference type="SAM" id="Phobius"/>
    </source>
</evidence>
<keyword evidence="1" id="KW-0812">Transmembrane</keyword>
<evidence type="ECO:0000259" key="2">
    <source>
        <dbReference type="Pfam" id="PF04892"/>
    </source>
</evidence>
<dbReference type="PANTHER" id="PTHR36834:SF1">
    <property type="entry name" value="INTEGRAL MEMBRANE PROTEIN"/>
    <property type="match status" value="1"/>
</dbReference>
<feature type="transmembrane region" description="Helical" evidence="1">
    <location>
        <begin position="68"/>
        <end position="89"/>
    </location>
</feature>
<proteinExistence type="predicted"/>
<protein>
    <submittedName>
        <fullName evidence="3">VanZ family protein</fullName>
    </submittedName>
</protein>